<sequence length="56" mass="6547">MVPGCICQTGKNDWRHSQLLNKKLWKSYRKKFSSSMMKAFGGTWNRLNKGKKKLLS</sequence>
<dbReference type="Ensembl" id="ENSSDAT00000019359.1">
    <property type="protein sequence ID" value="ENSSDAP00000017030.1"/>
    <property type="gene ID" value="ENSSDAG00000015424.1"/>
</dbReference>
<keyword evidence="2" id="KW-1185">Reference proteome</keyword>
<name>A0A8C9US94_SPEDA</name>
<dbReference type="Proteomes" id="UP000694422">
    <property type="component" value="Unplaced"/>
</dbReference>
<proteinExistence type="predicted"/>
<evidence type="ECO:0000313" key="2">
    <source>
        <dbReference type="Proteomes" id="UP000694422"/>
    </source>
</evidence>
<reference evidence="1" key="1">
    <citation type="submission" date="2025-08" db="UniProtKB">
        <authorList>
            <consortium name="Ensembl"/>
        </authorList>
    </citation>
    <scope>IDENTIFICATION</scope>
</reference>
<dbReference type="AlphaFoldDB" id="A0A8C9US94"/>
<evidence type="ECO:0000313" key="1">
    <source>
        <dbReference type="Ensembl" id="ENSSDAP00000017030.1"/>
    </source>
</evidence>
<protein>
    <submittedName>
        <fullName evidence="1">Uncharacterized protein</fullName>
    </submittedName>
</protein>
<organism evidence="1 2">
    <name type="scientific">Spermophilus dauricus</name>
    <name type="common">Daurian ground squirrel</name>
    <dbReference type="NCBI Taxonomy" id="99837"/>
    <lineage>
        <taxon>Eukaryota</taxon>
        <taxon>Metazoa</taxon>
        <taxon>Chordata</taxon>
        <taxon>Craniata</taxon>
        <taxon>Vertebrata</taxon>
        <taxon>Euteleostomi</taxon>
        <taxon>Mammalia</taxon>
        <taxon>Eutheria</taxon>
        <taxon>Euarchontoglires</taxon>
        <taxon>Glires</taxon>
        <taxon>Rodentia</taxon>
        <taxon>Sciuromorpha</taxon>
        <taxon>Sciuridae</taxon>
        <taxon>Xerinae</taxon>
        <taxon>Marmotini</taxon>
        <taxon>Spermophilus</taxon>
    </lineage>
</organism>
<accession>A0A8C9US94</accession>
<reference evidence="1" key="2">
    <citation type="submission" date="2025-09" db="UniProtKB">
        <authorList>
            <consortium name="Ensembl"/>
        </authorList>
    </citation>
    <scope>IDENTIFICATION</scope>
</reference>